<sequence>MTLPVSPASATPAPVSSSSAPAARPSPFTAPTPEQTAAVEAALQTRHSMRAFLPTPVPRETLERILEVAARAPSGTNTQPWQVHVLTGASRDRLVARLQAVYNNPEELASHSEEYAYYPREWVSPYIDRRRKVGWDLYGLLGITKGDKDRMHAQHGRNYSFFDAPVGLMFTIDRVMQQGSWLDYGMFLQSIMVAARAHGLHTCPQAAFTQFHRVISDELGLAPEQMLVCGMAMGYADPEAVENSLVTQREPVSGFVRFLD</sequence>
<accession>A0ABR6GTJ4</accession>
<keyword evidence="4" id="KW-0288">FMN</keyword>
<organism evidence="8 9">
    <name type="scientific">Roseateles terrae</name>
    <dbReference type="NCBI Taxonomy" id="431060"/>
    <lineage>
        <taxon>Bacteria</taxon>
        <taxon>Pseudomonadati</taxon>
        <taxon>Pseudomonadota</taxon>
        <taxon>Betaproteobacteria</taxon>
        <taxon>Burkholderiales</taxon>
        <taxon>Sphaerotilaceae</taxon>
        <taxon>Roseateles</taxon>
    </lineage>
</organism>
<evidence type="ECO:0000256" key="3">
    <source>
        <dbReference type="ARBA" id="ARBA00022630"/>
    </source>
</evidence>
<evidence type="ECO:0000256" key="4">
    <source>
        <dbReference type="ARBA" id="ARBA00022643"/>
    </source>
</evidence>
<dbReference type="EMBL" id="JACHXO010000004">
    <property type="protein sequence ID" value="MBB3195027.1"/>
    <property type="molecule type" value="Genomic_DNA"/>
</dbReference>
<reference evidence="8 9" key="1">
    <citation type="submission" date="2020-08" db="EMBL/GenBank/DDBJ databases">
        <title>Genomic Encyclopedia of Type Strains, Phase III (KMG-III): the genomes of soil and plant-associated and newly described type strains.</title>
        <authorList>
            <person name="Whitman W."/>
        </authorList>
    </citation>
    <scope>NUCLEOTIDE SEQUENCE [LARGE SCALE GENOMIC DNA]</scope>
    <source>
        <strain evidence="8 9">CECT 7247</strain>
    </source>
</reference>
<gene>
    <name evidence="8" type="ORF">FHS28_002430</name>
</gene>
<keyword evidence="9" id="KW-1185">Reference proteome</keyword>
<comment type="cofactor">
    <cofactor evidence="1">
        <name>FMN</name>
        <dbReference type="ChEBI" id="CHEBI:58210"/>
    </cofactor>
</comment>
<evidence type="ECO:0000256" key="6">
    <source>
        <dbReference type="SAM" id="MobiDB-lite"/>
    </source>
</evidence>
<evidence type="ECO:0000259" key="7">
    <source>
        <dbReference type="Pfam" id="PF00881"/>
    </source>
</evidence>
<evidence type="ECO:0000256" key="5">
    <source>
        <dbReference type="ARBA" id="ARBA00023002"/>
    </source>
</evidence>
<evidence type="ECO:0000256" key="2">
    <source>
        <dbReference type="ARBA" id="ARBA00007118"/>
    </source>
</evidence>
<feature type="region of interest" description="Disordered" evidence="6">
    <location>
        <begin position="1"/>
        <end position="34"/>
    </location>
</feature>
<keyword evidence="5" id="KW-0560">Oxidoreductase</keyword>
<protein>
    <submittedName>
        <fullName evidence="8">Nitroreductase</fullName>
    </submittedName>
</protein>
<dbReference type="PANTHER" id="PTHR43673:SF2">
    <property type="entry name" value="NITROREDUCTASE"/>
    <property type="match status" value="1"/>
</dbReference>
<feature type="compositionally biased region" description="Low complexity" evidence="6">
    <location>
        <begin position="1"/>
        <end position="33"/>
    </location>
</feature>
<comment type="caution">
    <text evidence="8">The sequence shown here is derived from an EMBL/GenBank/DDBJ whole genome shotgun (WGS) entry which is preliminary data.</text>
</comment>
<keyword evidence="3" id="KW-0285">Flavoprotein</keyword>
<dbReference type="InterPro" id="IPR029479">
    <property type="entry name" value="Nitroreductase"/>
</dbReference>
<evidence type="ECO:0000313" key="8">
    <source>
        <dbReference type="EMBL" id="MBB3195027.1"/>
    </source>
</evidence>
<dbReference type="Gene3D" id="3.40.109.10">
    <property type="entry name" value="NADH Oxidase"/>
    <property type="match status" value="1"/>
</dbReference>
<dbReference type="PANTHER" id="PTHR43673">
    <property type="entry name" value="NAD(P)H NITROREDUCTASE YDGI-RELATED"/>
    <property type="match status" value="1"/>
</dbReference>
<dbReference type="Proteomes" id="UP000574369">
    <property type="component" value="Unassembled WGS sequence"/>
</dbReference>
<dbReference type="InterPro" id="IPR000415">
    <property type="entry name" value="Nitroreductase-like"/>
</dbReference>
<name>A0ABR6GTJ4_9BURK</name>
<dbReference type="Pfam" id="PF00881">
    <property type="entry name" value="Nitroreductase"/>
    <property type="match status" value="1"/>
</dbReference>
<dbReference type="RefSeq" id="WP_088450762.1">
    <property type="nucleotide sequence ID" value="NZ_JACHXO010000004.1"/>
</dbReference>
<proteinExistence type="inferred from homology"/>
<evidence type="ECO:0000256" key="1">
    <source>
        <dbReference type="ARBA" id="ARBA00001917"/>
    </source>
</evidence>
<dbReference type="CDD" id="cd02136">
    <property type="entry name" value="PnbA_NfnB-like"/>
    <property type="match status" value="1"/>
</dbReference>
<feature type="domain" description="Nitroreductase" evidence="7">
    <location>
        <begin position="44"/>
        <end position="235"/>
    </location>
</feature>
<evidence type="ECO:0000313" key="9">
    <source>
        <dbReference type="Proteomes" id="UP000574369"/>
    </source>
</evidence>
<comment type="similarity">
    <text evidence="2">Belongs to the nitroreductase family.</text>
</comment>
<dbReference type="SUPFAM" id="SSF55469">
    <property type="entry name" value="FMN-dependent nitroreductase-like"/>
    <property type="match status" value="1"/>
</dbReference>